<dbReference type="EMBL" id="GBYB01001728">
    <property type="protein sequence ID" value="JAG71495.1"/>
    <property type="molecule type" value="Transcribed_RNA"/>
</dbReference>
<dbReference type="GO" id="GO:0016787">
    <property type="term" value="F:hydrolase activity"/>
    <property type="evidence" value="ECO:0007669"/>
    <property type="project" value="UniProtKB-KW"/>
</dbReference>
<proteinExistence type="inferred from homology"/>
<accession>A0A0C9PL48</accession>
<dbReference type="GO" id="GO:0005524">
    <property type="term" value="F:ATP binding"/>
    <property type="evidence" value="ECO:0007669"/>
    <property type="project" value="UniProtKB-KW"/>
</dbReference>
<feature type="compositionally biased region" description="Basic and acidic residues" evidence="5">
    <location>
        <begin position="207"/>
        <end position="216"/>
    </location>
</feature>
<dbReference type="PANTHER" id="PTHR47958">
    <property type="entry name" value="ATP-DEPENDENT RNA HELICASE DBP3"/>
    <property type="match status" value="1"/>
</dbReference>
<keyword evidence="1 4" id="KW-0378">Hydrolase</keyword>
<dbReference type="AlphaFoldDB" id="A0A0C9PL48"/>
<dbReference type="Pfam" id="PF00013">
    <property type="entry name" value="KH_1"/>
    <property type="match status" value="1"/>
</dbReference>
<dbReference type="GO" id="GO:0004386">
    <property type="term" value="F:helicase activity"/>
    <property type="evidence" value="ECO:0007669"/>
    <property type="project" value="UniProtKB-KW"/>
</dbReference>
<dbReference type="InterPro" id="IPR014001">
    <property type="entry name" value="Helicase_ATP-bd"/>
</dbReference>
<gene>
    <name evidence="7" type="primary">DDX43</name>
    <name evidence="7" type="ORF">g.62549</name>
</gene>
<feature type="compositionally biased region" description="Basic and acidic residues" evidence="5">
    <location>
        <begin position="141"/>
        <end position="168"/>
    </location>
</feature>
<dbReference type="Pfam" id="PF00270">
    <property type="entry name" value="DEAD"/>
    <property type="match status" value="1"/>
</dbReference>
<dbReference type="InterPro" id="IPR000629">
    <property type="entry name" value="RNA-helicase_DEAD-box_CS"/>
</dbReference>
<dbReference type="InterPro" id="IPR004088">
    <property type="entry name" value="KH_dom_type_1"/>
</dbReference>
<evidence type="ECO:0000256" key="2">
    <source>
        <dbReference type="ARBA" id="ARBA00022806"/>
    </source>
</evidence>
<feature type="region of interest" description="Disordered" evidence="5">
    <location>
        <begin position="106"/>
        <end position="177"/>
    </location>
</feature>
<feature type="non-terminal residue" evidence="7">
    <location>
        <position position="532"/>
    </location>
</feature>
<dbReference type="InterPro" id="IPR027417">
    <property type="entry name" value="P-loop_NTPase"/>
</dbReference>
<feature type="compositionally biased region" description="Basic and acidic residues" evidence="5">
    <location>
        <begin position="107"/>
        <end position="130"/>
    </location>
</feature>
<dbReference type="InterPro" id="IPR011545">
    <property type="entry name" value="DEAD/DEAH_box_helicase_dom"/>
</dbReference>
<evidence type="ECO:0000256" key="4">
    <source>
        <dbReference type="RuleBase" id="RU000492"/>
    </source>
</evidence>
<dbReference type="Gene3D" id="3.30.1370.10">
    <property type="entry name" value="K Homology domain, type 1"/>
    <property type="match status" value="1"/>
</dbReference>
<name>A0A0C9PL48_9HYME</name>
<dbReference type="PROSITE" id="PS50084">
    <property type="entry name" value="KH_TYPE_1"/>
    <property type="match status" value="1"/>
</dbReference>
<keyword evidence="4" id="KW-0067">ATP-binding</keyword>
<dbReference type="SUPFAM" id="SSF54791">
    <property type="entry name" value="Eukaryotic type KH-domain (KH-domain type I)"/>
    <property type="match status" value="1"/>
</dbReference>
<evidence type="ECO:0000256" key="5">
    <source>
        <dbReference type="SAM" id="MobiDB-lite"/>
    </source>
</evidence>
<sequence length="532" mass="59681">ADRGESSSRFLELLREKICPLDIFHLYFFTFPLYFSVETYRDADRGIPANFISDPRILISSHCSELGSLEKISSIEYQTLNIRMADEWEDSPGVVSGDCHNQGRSFGAREWKNSTRGGRRDDGYNNRRQNDYNNRGGKGYNNREENGYNNRRDDGYNRRDGQNSRRENGSYNSGQDDLVIYVPQQMVGKVIGRGGSKIKELQDESGARISIDKSSHGGDASVNIKGDKESQERAKALIEELTGDQQSQSSSSYSSSRHTTKTSNEASSRAPDHSSSAPAAPATGEPDILDFGDFDWTKANEEHTKFQEERWKNLKPMKKDFYVELPEVRDLTDETIDQIRASKNNIECRRVFEKEGEIFKVPNPITAFHQAFHNYPEILDEIKKAGFAEPSPIQCQAWPILLSGRDMIGIAQTGTGKTLAFLLPAMIHIDGQPVARDQKAGPNVLIMAPTRELAQQIAKEVSKYEYRNIKAVCVYGGGSRQEQMAKVDKGVDIVIATPGRLNDLVNCGSLNVTDVTYLVLDEADRMLDMGFE</sequence>
<dbReference type="Gene3D" id="3.40.50.300">
    <property type="entry name" value="P-loop containing nucleotide triphosphate hydrolases"/>
    <property type="match status" value="1"/>
</dbReference>
<feature type="compositionally biased region" description="Low complexity" evidence="5">
    <location>
        <begin position="245"/>
        <end position="256"/>
    </location>
</feature>
<evidence type="ECO:0000256" key="3">
    <source>
        <dbReference type="PROSITE-ProRule" id="PRU00117"/>
    </source>
</evidence>
<dbReference type="PROSITE" id="PS00039">
    <property type="entry name" value="DEAD_ATP_HELICASE"/>
    <property type="match status" value="1"/>
</dbReference>
<dbReference type="SMART" id="SM00322">
    <property type="entry name" value="KH"/>
    <property type="match status" value="1"/>
</dbReference>
<comment type="similarity">
    <text evidence="4">Belongs to the DEAD box helicase family.</text>
</comment>
<feature type="region of interest" description="Disordered" evidence="5">
    <location>
        <begin position="207"/>
        <end position="292"/>
    </location>
</feature>
<dbReference type="SMART" id="SM00487">
    <property type="entry name" value="DEXDc"/>
    <property type="match status" value="1"/>
</dbReference>
<feature type="non-terminal residue" evidence="7">
    <location>
        <position position="1"/>
    </location>
</feature>
<feature type="compositionally biased region" description="Basic and acidic residues" evidence="5">
    <location>
        <begin position="225"/>
        <end position="238"/>
    </location>
</feature>
<keyword evidence="3" id="KW-0694">RNA-binding</keyword>
<feature type="compositionally biased region" description="Low complexity" evidence="5">
    <location>
        <begin position="266"/>
        <end position="282"/>
    </location>
</feature>
<dbReference type="CDD" id="cd22430">
    <property type="entry name" value="KH-I_DDX43_DDX53"/>
    <property type="match status" value="1"/>
</dbReference>
<dbReference type="SUPFAM" id="SSF52540">
    <property type="entry name" value="P-loop containing nucleoside triphosphate hydrolases"/>
    <property type="match status" value="1"/>
</dbReference>
<dbReference type="GO" id="GO:0003723">
    <property type="term" value="F:RNA binding"/>
    <property type="evidence" value="ECO:0007669"/>
    <property type="project" value="UniProtKB-UniRule"/>
</dbReference>
<feature type="domain" description="Helicase ATP-binding" evidence="6">
    <location>
        <begin position="398"/>
        <end position="532"/>
    </location>
</feature>
<reference evidence="7" key="1">
    <citation type="submission" date="2015-01" db="EMBL/GenBank/DDBJ databases">
        <title>Transcriptome Assembly of Fopius arisanus.</title>
        <authorList>
            <person name="Geib S."/>
        </authorList>
    </citation>
    <scope>NUCLEOTIDE SEQUENCE</scope>
</reference>
<evidence type="ECO:0000256" key="1">
    <source>
        <dbReference type="ARBA" id="ARBA00022801"/>
    </source>
</evidence>
<dbReference type="PROSITE" id="PS51192">
    <property type="entry name" value="HELICASE_ATP_BIND_1"/>
    <property type="match status" value="1"/>
</dbReference>
<protein>
    <submittedName>
        <fullName evidence="7">DDX43 protein</fullName>
    </submittedName>
</protein>
<evidence type="ECO:0000259" key="6">
    <source>
        <dbReference type="PROSITE" id="PS51192"/>
    </source>
</evidence>
<keyword evidence="4" id="KW-0547">Nucleotide-binding</keyword>
<dbReference type="InterPro" id="IPR036612">
    <property type="entry name" value="KH_dom_type_1_sf"/>
</dbReference>
<dbReference type="GO" id="GO:0010468">
    <property type="term" value="P:regulation of gene expression"/>
    <property type="evidence" value="ECO:0007669"/>
    <property type="project" value="UniProtKB-ARBA"/>
</dbReference>
<keyword evidence="2 4" id="KW-0347">Helicase</keyword>
<evidence type="ECO:0000313" key="7">
    <source>
        <dbReference type="EMBL" id="JAG71495.1"/>
    </source>
</evidence>
<organism evidence="7">
    <name type="scientific">Fopius arisanus</name>
    <dbReference type="NCBI Taxonomy" id="64838"/>
    <lineage>
        <taxon>Eukaryota</taxon>
        <taxon>Metazoa</taxon>
        <taxon>Ecdysozoa</taxon>
        <taxon>Arthropoda</taxon>
        <taxon>Hexapoda</taxon>
        <taxon>Insecta</taxon>
        <taxon>Pterygota</taxon>
        <taxon>Neoptera</taxon>
        <taxon>Endopterygota</taxon>
        <taxon>Hymenoptera</taxon>
        <taxon>Apocrita</taxon>
        <taxon>Ichneumonoidea</taxon>
        <taxon>Braconidae</taxon>
        <taxon>Opiinae</taxon>
        <taxon>Fopius</taxon>
    </lineage>
</organism>
<dbReference type="InterPro" id="IPR004087">
    <property type="entry name" value="KH_dom"/>
</dbReference>